<dbReference type="Pfam" id="PF25114">
    <property type="entry name" value="AtTam38"/>
    <property type="match status" value="1"/>
</dbReference>
<organism evidence="1 2">
    <name type="scientific">Stephania japonica</name>
    <dbReference type="NCBI Taxonomy" id="461633"/>
    <lineage>
        <taxon>Eukaryota</taxon>
        <taxon>Viridiplantae</taxon>
        <taxon>Streptophyta</taxon>
        <taxon>Embryophyta</taxon>
        <taxon>Tracheophyta</taxon>
        <taxon>Spermatophyta</taxon>
        <taxon>Magnoliopsida</taxon>
        <taxon>Ranunculales</taxon>
        <taxon>Menispermaceae</taxon>
        <taxon>Menispermoideae</taxon>
        <taxon>Cissampelideae</taxon>
        <taxon>Stephania</taxon>
    </lineage>
</organism>
<gene>
    <name evidence="1" type="ORF">Sjap_025487</name>
</gene>
<protein>
    <submittedName>
        <fullName evidence="1">Uncharacterized protein</fullName>
    </submittedName>
</protein>
<evidence type="ECO:0000313" key="1">
    <source>
        <dbReference type="EMBL" id="KAK9085076.1"/>
    </source>
</evidence>
<keyword evidence="2" id="KW-1185">Reference proteome</keyword>
<dbReference type="EMBL" id="JBBNAE010000011">
    <property type="protein sequence ID" value="KAK9085076.1"/>
    <property type="molecule type" value="Genomic_DNA"/>
</dbReference>
<dbReference type="Proteomes" id="UP001417504">
    <property type="component" value="Unassembled WGS sequence"/>
</dbReference>
<sequence length="142" mass="15285">MSISLISSPNLSSRLLSFPISRRSSPPQFHSLPTEELPKAQSRLNSYINFSQPIQSSLGLYPRRNLGFLVNVGGIVGETPQLVNVAVTSFVLQRLLSYSMPGESCGDGNEAATKNSSVPFPLVAAAAAAIGIHVAAKWIRYR</sequence>
<name>A0AAP0E1V8_9MAGN</name>
<comment type="caution">
    <text evidence="1">The sequence shown here is derived from an EMBL/GenBank/DDBJ whole genome shotgun (WGS) entry which is preliminary data.</text>
</comment>
<evidence type="ECO:0000313" key="2">
    <source>
        <dbReference type="Proteomes" id="UP001417504"/>
    </source>
</evidence>
<reference evidence="1 2" key="1">
    <citation type="submission" date="2024-01" db="EMBL/GenBank/DDBJ databases">
        <title>Genome assemblies of Stephania.</title>
        <authorList>
            <person name="Yang L."/>
        </authorList>
    </citation>
    <scope>NUCLEOTIDE SEQUENCE [LARGE SCALE GENOMIC DNA]</scope>
    <source>
        <strain evidence="1">QJT</strain>
        <tissue evidence="1">Leaf</tissue>
    </source>
</reference>
<accession>A0AAP0E1V8</accession>
<proteinExistence type="predicted"/>
<dbReference type="AlphaFoldDB" id="A0AAP0E1V8"/>
<dbReference type="InterPro" id="IPR056894">
    <property type="entry name" value="AtTam38"/>
</dbReference>